<dbReference type="EMBL" id="JALBCA010000015">
    <property type="protein sequence ID" value="KAI2390897.1"/>
    <property type="molecule type" value="Genomic_DNA"/>
</dbReference>
<name>A0ACB8V2B7_9EURO</name>
<protein>
    <submittedName>
        <fullName evidence="1">Uncharacterized protein</fullName>
    </submittedName>
</protein>
<comment type="caution">
    <text evidence="1">The sequence shown here is derived from an EMBL/GenBank/DDBJ whole genome shotgun (WGS) entry which is preliminary data.</text>
</comment>
<gene>
    <name evidence="1" type="ORF">LOY88_001484</name>
</gene>
<proteinExistence type="predicted"/>
<organism evidence="1">
    <name type="scientific">Ophidiomyces ophidiicola</name>
    <dbReference type="NCBI Taxonomy" id="1387563"/>
    <lineage>
        <taxon>Eukaryota</taxon>
        <taxon>Fungi</taxon>
        <taxon>Dikarya</taxon>
        <taxon>Ascomycota</taxon>
        <taxon>Pezizomycotina</taxon>
        <taxon>Eurotiomycetes</taxon>
        <taxon>Eurotiomycetidae</taxon>
        <taxon>Onygenales</taxon>
        <taxon>Onygenaceae</taxon>
        <taxon>Ophidiomyces</taxon>
    </lineage>
</organism>
<reference evidence="1" key="1">
    <citation type="journal article" date="2022" name="bioRxiv">
        <title>Population genetic analysis of Ophidiomyces ophidiicola, the causative agent of snake fungal disease, indicates recent introductions to the USA.</title>
        <authorList>
            <person name="Ladner J.T."/>
            <person name="Palmer J.M."/>
            <person name="Ettinger C.L."/>
            <person name="Stajich J.E."/>
            <person name="Farrell T.M."/>
            <person name="Glorioso B.M."/>
            <person name="Lawson B."/>
            <person name="Price S.J."/>
            <person name="Stengle A.G."/>
            <person name="Grear D.A."/>
            <person name="Lorch J.M."/>
        </authorList>
    </citation>
    <scope>NUCLEOTIDE SEQUENCE</scope>
    <source>
        <strain evidence="1">NWHC 24266-5</strain>
    </source>
</reference>
<sequence length="495" mass="54703">MAANEYYNQGHQQPYGHHQAAPSYVNHYGPKHSQYPTSDNNLAAGGGKYHSNEYADDIPLKPNASQPARPEFADVETQYAHASPQREPSSSRSKRKRHSRFKRMPWVVYITSAIQVAVFIAEIVKNAQLTGSPIMLRPQFNPMIGPSPYVQINMGARFVACMRNVKGVQDSPQVIPWPCPGTTTNDPTSKDNQCTLSELCGLGGVPNPRAGGSINDKPEPNQWFRFIIPIFLHAGLIHIGVNLAAQMIIGADMERSIGWWRFAIVYYASGIFGFVFGGNYAAPGIASTGASGSLFGILALCLLDLLYKWNSIKKPLAYLLTMLLAVAVSFVLGLLPGLDNFSHIGGFLMGLVLGICLLRSPDTLRERIGVSTPYMSMSGASTEGSKRFVKQPVGFFKGRKPLWWGWWLLRAGALVGILVAFILLLNNFYKYRTTCSWCKYLSCLVSPILIYHHVRVLNDHFFTQPIKNWCDVGNISPSQSSNPNSRRALCSTLSP</sequence>
<accession>A0ACB8V2B7</accession>
<evidence type="ECO:0000313" key="1">
    <source>
        <dbReference type="EMBL" id="KAI2390897.1"/>
    </source>
</evidence>